<evidence type="ECO:0000259" key="2">
    <source>
        <dbReference type="Pfam" id="PF09706"/>
    </source>
</evidence>
<dbReference type="InterPro" id="IPR019121">
    <property type="entry name" value="CRISPR-assoc_CXXC-CXXC_dom"/>
</dbReference>
<gene>
    <name evidence="3" type="ORF">C095_05740</name>
</gene>
<name>A0A0B4EJQ1_9FUSO</name>
<dbReference type="PATRIC" id="fig|1226633.4.peg.1162"/>
<dbReference type="AlphaFoldDB" id="A0A0B4EJQ1"/>
<dbReference type="Proteomes" id="UP000031184">
    <property type="component" value="Unassembled WGS sequence"/>
</dbReference>
<dbReference type="NCBIfam" id="TIGR01908">
    <property type="entry name" value="cas_CXXC_CXXC"/>
    <property type="match status" value="1"/>
</dbReference>
<dbReference type="EMBL" id="AUZI01000012">
    <property type="protein sequence ID" value="KID49651.1"/>
    <property type="molecule type" value="Genomic_DNA"/>
</dbReference>
<evidence type="ECO:0000256" key="1">
    <source>
        <dbReference type="SAM" id="Coils"/>
    </source>
</evidence>
<sequence length="458" mass="54139">MKSNSYRAMYPLIRCPFDPLQKERELKKVNLKKTESLKDRISDIQKLLADLKEIHDFLRQEDSQKYIGAKNAMYGIIQNAWKGISILNPQVKEQNMYLEFDKYFVQTAREYLEQEKTKFKYRCFSCGEAIKDTRIDLSFMNHIGFDVARKTSHVWDFNNYVHICPLCRLIYACVPAGFTYLYDRGIFINANTDLEEMLRINNLVFENVWAENKDGKSLYAALVLGMLKEMNEHTEYELSDIQVVRLEKERYSFSILSRKFLNIIKKCRTDLEYIRKSSFKEGRDIYYLYNETMKRLMQGENLFLLIHKLIQLRISNSENCYYKMGTVSTIIKINDIFLKEVGYMQDEKKEYNPLERARIIGHHLQEAYGGFEEGKYNKKLDGIAYRMLNALKTNNKTAFMDSLINAHMYVQKPIPSLFSDYLNQDLVFKELGYAFVTGMLGEEWKNKDNQSKNEKEGR</sequence>
<feature type="domain" description="CRISPR-associated protein CXXC-CXXC" evidence="2">
    <location>
        <begin position="118"/>
        <end position="179"/>
    </location>
</feature>
<accession>A0A0B4EJQ1</accession>
<dbReference type="CDD" id="cd09754">
    <property type="entry name" value="Cas8a1_I-A"/>
    <property type="match status" value="1"/>
</dbReference>
<proteinExistence type="predicted"/>
<dbReference type="Pfam" id="PF09706">
    <property type="entry name" value="Cas_CXXC_CXXC"/>
    <property type="match status" value="1"/>
</dbReference>
<dbReference type="InterPro" id="IPR010180">
    <property type="entry name" value="CRISPR-assoc_prot_CXXC-CXXC"/>
</dbReference>
<keyword evidence="1" id="KW-0175">Coiled coil</keyword>
<evidence type="ECO:0000313" key="4">
    <source>
        <dbReference type="Proteomes" id="UP000031184"/>
    </source>
</evidence>
<evidence type="ECO:0000313" key="3">
    <source>
        <dbReference type="EMBL" id="KID49651.1"/>
    </source>
</evidence>
<reference evidence="3 4" key="1">
    <citation type="submission" date="2013-08" db="EMBL/GenBank/DDBJ databases">
        <title>An opportunistic ruminal bacterium that causes liver abscesses in cattle.</title>
        <authorList>
            <person name="Benahmed F.H."/>
            <person name="Rasmussen M."/>
            <person name="Harbottle H."/>
            <person name="Soppet D."/>
            <person name="Nagaraja T.G."/>
            <person name="Davidson M."/>
        </authorList>
    </citation>
    <scope>NUCLEOTIDE SEQUENCE [LARGE SCALE GENOMIC DNA]</scope>
    <source>
        <strain evidence="3 4">B35</strain>
    </source>
</reference>
<comment type="caution">
    <text evidence="3">The sequence shown here is derived from an EMBL/GenBank/DDBJ whole genome shotgun (WGS) entry which is preliminary data.</text>
</comment>
<organism evidence="3 4">
    <name type="scientific">Fusobacterium necrophorum subsp. funduliforme B35</name>
    <dbReference type="NCBI Taxonomy" id="1226633"/>
    <lineage>
        <taxon>Bacteria</taxon>
        <taxon>Fusobacteriati</taxon>
        <taxon>Fusobacteriota</taxon>
        <taxon>Fusobacteriia</taxon>
        <taxon>Fusobacteriales</taxon>
        <taxon>Fusobacteriaceae</taxon>
        <taxon>Fusobacterium</taxon>
    </lineage>
</organism>
<feature type="coiled-coil region" evidence="1">
    <location>
        <begin position="34"/>
        <end position="61"/>
    </location>
</feature>
<protein>
    <recommendedName>
        <fullName evidence="2">CRISPR-associated protein CXXC-CXXC domain-containing protein</fullName>
    </recommendedName>
</protein>